<dbReference type="GO" id="GO:0031981">
    <property type="term" value="C:nuclear lumen"/>
    <property type="evidence" value="ECO:0007669"/>
    <property type="project" value="UniProtKB-ARBA"/>
</dbReference>
<dbReference type="InterPro" id="IPR013970">
    <property type="entry name" value="Rfa2"/>
</dbReference>
<evidence type="ECO:0000256" key="2">
    <source>
        <dbReference type="ARBA" id="ARBA00009761"/>
    </source>
</evidence>
<keyword evidence="5" id="KW-1185">Reference proteome</keyword>
<dbReference type="Gene3D" id="2.40.50.140">
    <property type="entry name" value="Nucleic acid-binding proteins"/>
    <property type="match status" value="1"/>
</dbReference>
<comment type="similarity">
    <text evidence="2">Belongs to the replication factor A protein 3 family.</text>
</comment>
<proteinExistence type="inferred from homology"/>
<dbReference type="AlphaFoldDB" id="A0AAV9IK50"/>
<dbReference type="Proteomes" id="UP001300502">
    <property type="component" value="Unassembled WGS sequence"/>
</dbReference>
<protein>
    <recommendedName>
        <fullName evidence="6">Replication factor A protein 3</fullName>
    </recommendedName>
</protein>
<dbReference type="InterPro" id="IPR012340">
    <property type="entry name" value="NA-bd_OB-fold"/>
</dbReference>
<accession>A0AAV9IK50</accession>
<evidence type="ECO:0008006" key="6">
    <source>
        <dbReference type="Google" id="ProtNLM"/>
    </source>
</evidence>
<name>A0AAV9IK50_9RHOD</name>
<dbReference type="GO" id="GO:0006281">
    <property type="term" value="P:DNA repair"/>
    <property type="evidence" value="ECO:0007669"/>
    <property type="project" value="InterPro"/>
</dbReference>
<evidence type="ECO:0000313" key="5">
    <source>
        <dbReference type="Proteomes" id="UP001300502"/>
    </source>
</evidence>
<dbReference type="Pfam" id="PF08661">
    <property type="entry name" value="Rep_fac-A_3"/>
    <property type="match status" value="1"/>
</dbReference>
<dbReference type="GO" id="GO:0003677">
    <property type="term" value="F:DNA binding"/>
    <property type="evidence" value="ECO:0007669"/>
    <property type="project" value="InterPro"/>
</dbReference>
<dbReference type="GO" id="GO:0006260">
    <property type="term" value="P:DNA replication"/>
    <property type="evidence" value="ECO:0007669"/>
    <property type="project" value="InterPro"/>
</dbReference>
<dbReference type="EMBL" id="JANCYU010000056">
    <property type="protein sequence ID" value="KAK4527808.1"/>
    <property type="molecule type" value="Genomic_DNA"/>
</dbReference>
<reference evidence="4 5" key="1">
    <citation type="submission" date="2022-07" db="EMBL/GenBank/DDBJ databases">
        <title>Genome-wide signatures of adaptation to extreme environments.</title>
        <authorList>
            <person name="Cho C.H."/>
            <person name="Yoon H.S."/>
        </authorList>
    </citation>
    <scope>NUCLEOTIDE SEQUENCE [LARGE SCALE GENOMIC DNA]</scope>
    <source>
        <strain evidence="4 5">108.79 E11</strain>
    </source>
</reference>
<evidence type="ECO:0000313" key="4">
    <source>
        <dbReference type="EMBL" id="KAK4527808.1"/>
    </source>
</evidence>
<comment type="caution">
    <text evidence="4">The sequence shown here is derived from an EMBL/GenBank/DDBJ whole genome shotgun (WGS) entry which is preliminary data.</text>
</comment>
<dbReference type="GO" id="GO:0006310">
    <property type="term" value="P:DNA recombination"/>
    <property type="evidence" value="ECO:0007669"/>
    <property type="project" value="InterPro"/>
</dbReference>
<dbReference type="SUPFAM" id="SSF50249">
    <property type="entry name" value="Nucleic acid-binding proteins"/>
    <property type="match status" value="1"/>
</dbReference>
<sequence length="108" mass="11582">MSALPSEKAPFVNGSSLKQYVGKKVFVAGKVVSQREGTLVVQTSDQQQLQIFGSRCTVGEGIGVLCLLFVSPNGTATEIQTFVAGNNFDLNLYEEVAKLCNGTFSNLF</sequence>
<comment type="subcellular location">
    <subcellularLocation>
        <location evidence="1">Nucleus</location>
    </subcellularLocation>
</comment>
<keyword evidence="3" id="KW-0539">Nucleus</keyword>
<gene>
    <name evidence="4" type="ORF">GAYE_SCF45G5739</name>
</gene>
<evidence type="ECO:0000256" key="1">
    <source>
        <dbReference type="ARBA" id="ARBA00004123"/>
    </source>
</evidence>
<evidence type="ECO:0000256" key="3">
    <source>
        <dbReference type="ARBA" id="ARBA00023242"/>
    </source>
</evidence>
<organism evidence="4 5">
    <name type="scientific">Galdieria yellowstonensis</name>
    <dbReference type="NCBI Taxonomy" id="3028027"/>
    <lineage>
        <taxon>Eukaryota</taxon>
        <taxon>Rhodophyta</taxon>
        <taxon>Bangiophyceae</taxon>
        <taxon>Galdieriales</taxon>
        <taxon>Galdieriaceae</taxon>
        <taxon>Galdieria</taxon>
    </lineage>
</organism>